<feature type="compositionally biased region" description="Low complexity" evidence="9">
    <location>
        <begin position="274"/>
        <end position="285"/>
    </location>
</feature>
<dbReference type="PANTHER" id="PTHR48029">
    <property type="entry name" value="NUCLEOLAR PROTEIN 8"/>
    <property type="match status" value="1"/>
</dbReference>
<feature type="compositionally biased region" description="Polar residues" evidence="9">
    <location>
        <begin position="246"/>
        <end position="261"/>
    </location>
</feature>
<evidence type="ECO:0000256" key="7">
    <source>
        <dbReference type="ARBA" id="ARBA00068539"/>
    </source>
</evidence>
<feature type="region of interest" description="Disordered" evidence="9">
    <location>
        <begin position="654"/>
        <end position="762"/>
    </location>
</feature>
<dbReference type="PANTHER" id="PTHR48029:SF1">
    <property type="entry name" value="NUCLEOLAR PROTEIN 8"/>
    <property type="match status" value="1"/>
</dbReference>
<dbReference type="FunFam" id="3.30.70.330:FF:000346">
    <property type="entry name" value="Nucleolar protein 8"/>
    <property type="match status" value="1"/>
</dbReference>
<evidence type="ECO:0000313" key="12">
    <source>
        <dbReference type="Proteomes" id="UP000053286"/>
    </source>
</evidence>
<dbReference type="Gene3D" id="3.30.70.330">
    <property type="match status" value="1"/>
</dbReference>
<feature type="region of interest" description="Disordered" evidence="9">
    <location>
        <begin position="853"/>
        <end position="896"/>
    </location>
</feature>
<dbReference type="InterPro" id="IPR012677">
    <property type="entry name" value="Nucleotide-bd_a/b_plait_sf"/>
</dbReference>
<gene>
    <name evidence="11" type="ORF">AS27_06169</name>
</gene>
<evidence type="ECO:0000256" key="6">
    <source>
        <dbReference type="ARBA" id="ARBA00065066"/>
    </source>
</evidence>
<feature type="domain" description="RRM" evidence="10">
    <location>
        <begin position="8"/>
        <end position="89"/>
    </location>
</feature>
<dbReference type="Pfam" id="PF00076">
    <property type="entry name" value="RRM_1"/>
    <property type="match status" value="1"/>
</dbReference>
<feature type="region of interest" description="Disordered" evidence="9">
    <location>
        <begin position="1117"/>
        <end position="1140"/>
    </location>
</feature>
<dbReference type="GO" id="GO:0003723">
    <property type="term" value="F:RNA binding"/>
    <property type="evidence" value="ECO:0007669"/>
    <property type="project" value="UniProtKB-UniRule"/>
</dbReference>
<feature type="compositionally biased region" description="Basic and acidic residues" evidence="9">
    <location>
        <begin position="1017"/>
        <end position="1026"/>
    </location>
</feature>
<dbReference type="Proteomes" id="UP000053286">
    <property type="component" value="Unassembled WGS sequence"/>
</dbReference>
<keyword evidence="2" id="KW-0597">Phosphoprotein</keyword>
<dbReference type="InterPro" id="IPR034138">
    <property type="entry name" value="NOP8_RRM"/>
</dbReference>
<proteinExistence type="predicted"/>
<evidence type="ECO:0000256" key="2">
    <source>
        <dbReference type="ARBA" id="ARBA00022553"/>
    </source>
</evidence>
<evidence type="ECO:0000313" key="11">
    <source>
        <dbReference type="EMBL" id="KFM04398.1"/>
    </source>
</evidence>
<comment type="subcellular location">
    <subcellularLocation>
        <location evidence="1">Nucleus</location>
        <location evidence="1">Nucleolus</location>
    </subcellularLocation>
</comment>
<feature type="compositionally biased region" description="Acidic residues" evidence="9">
    <location>
        <begin position="878"/>
        <end position="888"/>
    </location>
</feature>
<evidence type="ECO:0000256" key="4">
    <source>
        <dbReference type="ARBA" id="ARBA00023242"/>
    </source>
</evidence>
<feature type="region of interest" description="Disordered" evidence="9">
    <location>
        <begin position="985"/>
        <end position="1026"/>
    </location>
</feature>
<dbReference type="STRING" id="9233.A0A087QT44"/>
<feature type="region of interest" description="Disordered" evidence="9">
    <location>
        <begin position="783"/>
        <end position="808"/>
    </location>
</feature>
<feature type="region of interest" description="Disordered" evidence="9">
    <location>
        <begin position="475"/>
        <end position="496"/>
    </location>
</feature>
<keyword evidence="12" id="KW-1185">Reference proteome</keyword>
<keyword evidence="3 8" id="KW-0694">RNA-binding</keyword>
<comment type="function">
    <text evidence="5">Plays an essential role in the survival of diffuse-type gastric cancer cells. Acts as a nucleolar anchoring protein for DDX47. May be involved in regulation of gene expression at the post-transcriptional level or in ribosome biogenesis in cancer cells.</text>
</comment>
<evidence type="ECO:0000256" key="3">
    <source>
        <dbReference type="ARBA" id="ARBA00022884"/>
    </source>
</evidence>
<dbReference type="GO" id="GO:1902570">
    <property type="term" value="P:protein localization to nucleolus"/>
    <property type="evidence" value="ECO:0007669"/>
    <property type="project" value="TreeGrafter"/>
</dbReference>
<feature type="compositionally biased region" description="Basic and acidic residues" evidence="9">
    <location>
        <begin position="1047"/>
        <end position="1059"/>
    </location>
</feature>
<dbReference type="InterPro" id="IPR000504">
    <property type="entry name" value="RRM_dom"/>
</dbReference>
<feature type="region of interest" description="Disordered" evidence="9">
    <location>
        <begin position="522"/>
        <end position="549"/>
    </location>
</feature>
<feature type="compositionally biased region" description="Basic residues" evidence="9">
    <location>
        <begin position="732"/>
        <end position="749"/>
    </location>
</feature>
<evidence type="ECO:0000256" key="1">
    <source>
        <dbReference type="ARBA" id="ARBA00004604"/>
    </source>
</evidence>
<evidence type="ECO:0000256" key="5">
    <source>
        <dbReference type="ARBA" id="ARBA00054821"/>
    </source>
</evidence>
<evidence type="ECO:0000259" key="10">
    <source>
        <dbReference type="PROSITE" id="PS50102"/>
    </source>
</evidence>
<feature type="compositionally biased region" description="Basic and acidic residues" evidence="9">
    <location>
        <begin position="750"/>
        <end position="762"/>
    </location>
</feature>
<keyword evidence="4" id="KW-0539">Nucleus</keyword>
<dbReference type="PROSITE" id="PS50102">
    <property type="entry name" value="RRM"/>
    <property type="match status" value="1"/>
</dbReference>
<feature type="compositionally biased region" description="Polar residues" evidence="9">
    <location>
        <begin position="294"/>
        <end position="309"/>
    </location>
</feature>
<feature type="region of interest" description="Disordered" evidence="9">
    <location>
        <begin position="210"/>
        <end position="230"/>
    </location>
</feature>
<sequence>MEKKQISQRLYVGGLGHTVSKAELQERFGKFGHVLDAEIITRKDDQGNPMKTFAYISVSISDADLRKCMSVLNKTKWKGGTLQIELAKESFLQRLAMEREEAKLQKEKPQRNDKACLLESLKKAGVVDFHMRAVPGTEVPDHKKWVVGKFGRVLPILHLRKSCCYNSLTQTNIVKYDPSKYCHNLRKLEPDLTHVVPISELTWHLEGRDDSINKKQQGEFPVTKKPPKKLRQLGSEALNGAVVCSSGCQSRSKNTSSSQLDQRSKSKSSEKSKLPPSSSLNSKISGRGRGLLSDKSNASGLTAQNNMSVSDSDIDSEEEIRAMLKKEVEIQKAENVETESDQLEIVGDNFELKYNSHWSLSNPDAMKKAIKGSYREKDTVECDNGYDSADTDEIIAESKTPDLSSRKTAILEDSKQVKVENKEILTNKKCDLVNDFSLKTHNLREEYVERKGKMKKSKIAALTKNVICTAVNSTTKTSDSESSYSEPEKGESEISSDYESMMQNCYRVDLTLDDLKALATENTGTPVEESDSTQSSSQHSVEENSKGNVNTTKLTKFHPAVKKKCICPEDVVAAILAGEENADEETSKGQNNTHLKYQPFRGMGSLCEKELTKDSTGLKKRSVESLGLEACISYCGEESSKRQSKNHPLYSLEVSSKKRQNMHCEQRRELSDAASLADESDQPVSWPRLQGKSKDASLLQDQNSEHGDAVPSTDQSEDESSDMDSNAAVSQKHVKRQLKSPKLLSKKLKRDVSNKNPECEATKCENGKTSLLENKELCLHATASKEPNTKKKQLQDNQRRLAALEERQKERELQKKLIQGALSNLDSQPAGKHKHIVFNSDVESEAEVDEMLKKDASLGNMHEEDESAPKTSGRLFESSEDEQDDTDDERFKIKPQFEGKAGEKLLKLQSRFGTDERFRMDARFLESDSEEEAETNIVKADEEEELAAEKKKNLQILGSLLNINLEHPKPTKTATSAKKFKDINALRYDPTRQDHAVFERKPSATEKESKAKRKKKREESEKLPEVSKEMYYDIAVNLKELFGSSKSKSEKNEEIPWDKDNEEESTPPDHLGSNVGSNIAQESSGFTFSFFGDMEESGIKEEPYILETIKPVKVTWQEDPRFQDSSSEGGDEPEASESERDKEMQVIFLFFSLPQTESARFFFFSKDDERLREGPKLFCRSVDLSEEKDGWEDRRRLLLEECRKKHKDARRKVKAKQ</sequence>
<feature type="compositionally biased region" description="Polar residues" evidence="9">
    <location>
        <begin position="475"/>
        <end position="485"/>
    </location>
</feature>
<feature type="compositionally biased region" description="Basic and acidic residues" evidence="9">
    <location>
        <begin position="662"/>
        <end position="671"/>
    </location>
</feature>
<organism evidence="11 12">
    <name type="scientific">Aptenodytes forsteri</name>
    <name type="common">Emperor penguin</name>
    <dbReference type="NCBI Taxonomy" id="9233"/>
    <lineage>
        <taxon>Eukaryota</taxon>
        <taxon>Metazoa</taxon>
        <taxon>Chordata</taxon>
        <taxon>Craniata</taxon>
        <taxon>Vertebrata</taxon>
        <taxon>Euteleostomi</taxon>
        <taxon>Archelosauria</taxon>
        <taxon>Archosauria</taxon>
        <taxon>Dinosauria</taxon>
        <taxon>Saurischia</taxon>
        <taxon>Theropoda</taxon>
        <taxon>Coelurosauria</taxon>
        <taxon>Aves</taxon>
        <taxon>Neognathae</taxon>
        <taxon>Neoaves</taxon>
        <taxon>Aequornithes</taxon>
        <taxon>Sphenisciformes</taxon>
        <taxon>Spheniscidae</taxon>
        <taxon>Aptenodytes</taxon>
    </lineage>
</organism>
<dbReference type="InterPro" id="IPR035979">
    <property type="entry name" value="RBD_domain_sf"/>
</dbReference>
<feature type="compositionally biased region" description="Basic and acidic residues" evidence="9">
    <location>
        <begin position="787"/>
        <end position="808"/>
    </location>
</feature>
<dbReference type="CDD" id="cd12226">
    <property type="entry name" value="RRM_NOL8"/>
    <property type="match status" value="1"/>
</dbReference>
<evidence type="ECO:0000256" key="8">
    <source>
        <dbReference type="PROSITE-ProRule" id="PRU00176"/>
    </source>
</evidence>
<feature type="compositionally biased region" description="Basic and acidic residues" evidence="9">
    <location>
        <begin position="262"/>
        <end position="273"/>
    </location>
</feature>
<feature type="region of interest" description="Disordered" evidence="9">
    <location>
        <begin position="246"/>
        <end position="315"/>
    </location>
</feature>
<dbReference type="EMBL" id="KL225889">
    <property type="protein sequence ID" value="KFM04398.1"/>
    <property type="molecule type" value="Genomic_DNA"/>
</dbReference>
<feature type="region of interest" description="Disordered" evidence="9">
    <location>
        <begin position="1043"/>
        <end position="1080"/>
    </location>
</feature>
<comment type="subunit">
    <text evidence="6">Interacts with the GTP form of RRAGA, RRAGC and RRAGD. Interacts with NIP7. Interacts with DDX18; the interaction is RNA-dependent. Interacts with DDX47; the interaction is RNA-dependent.</text>
</comment>
<name>A0A087QT44_APTFO</name>
<dbReference type="GO" id="GO:0005730">
    <property type="term" value="C:nucleolus"/>
    <property type="evidence" value="ECO:0007669"/>
    <property type="project" value="UniProtKB-SubCell"/>
</dbReference>
<accession>A0A087QT44</accession>
<dbReference type="AlphaFoldDB" id="A0A087QT44"/>
<feature type="compositionally biased region" description="Basic and acidic residues" evidence="9">
    <location>
        <begin position="985"/>
        <end position="1009"/>
    </location>
</feature>
<protein>
    <recommendedName>
        <fullName evidence="7">Nucleolar protein 8</fullName>
    </recommendedName>
</protein>
<evidence type="ECO:0000256" key="9">
    <source>
        <dbReference type="SAM" id="MobiDB-lite"/>
    </source>
</evidence>
<dbReference type="SMART" id="SM00360">
    <property type="entry name" value="RRM"/>
    <property type="match status" value="1"/>
</dbReference>
<dbReference type="SUPFAM" id="SSF54928">
    <property type="entry name" value="RNA-binding domain, RBD"/>
    <property type="match status" value="1"/>
</dbReference>
<reference evidence="11 12" key="1">
    <citation type="submission" date="2014-04" db="EMBL/GenBank/DDBJ databases">
        <title>Genome evolution of avian class.</title>
        <authorList>
            <person name="Zhang G."/>
            <person name="Li C."/>
        </authorList>
    </citation>
    <scope>NUCLEOTIDE SEQUENCE [LARGE SCALE GENOMIC DNA]</scope>
    <source>
        <strain evidence="11">BGI_AS27</strain>
    </source>
</reference>